<evidence type="ECO:0000313" key="1">
    <source>
        <dbReference type="EMBL" id="KAA8819566.1"/>
    </source>
</evidence>
<dbReference type="Proteomes" id="UP000345527">
    <property type="component" value="Unassembled WGS sequence"/>
</dbReference>
<evidence type="ECO:0000313" key="2">
    <source>
        <dbReference type="EMBL" id="KAA8823426.1"/>
    </source>
</evidence>
<sequence length="109" mass="11588">MIRAYQSIGIGRSGAAVLGGPIMGPDHGRVVFLGRSLKTPGLAGKYGHSVVDGFGFLTTEALDYLKNGGMVGIDWGIWPFRGLDAIQLPAGPPAQHAARRLEMIMNDRV</sequence>
<name>A0A5J5E2N8_9BIFI</name>
<dbReference type="RefSeq" id="WP_150353959.1">
    <property type="nucleotide sequence ID" value="NZ_RZNZ01000010.1"/>
</dbReference>
<comment type="caution">
    <text evidence="2">The sequence shown here is derived from an EMBL/GenBank/DDBJ whole genome shotgun (WGS) entry which is preliminary data.</text>
</comment>
<proteinExistence type="predicted"/>
<protein>
    <submittedName>
        <fullName evidence="2">Uncharacterized protein</fullName>
    </submittedName>
</protein>
<evidence type="ECO:0000313" key="3">
    <source>
        <dbReference type="Proteomes" id="UP000345527"/>
    </source>
</evidence>
<gene>
    <name evidence="2" type="ORF">EM848_05640</name>
    <name evidence="1" type="ORF">EMO90_07990</name>
</gene>
<reference evidence="3 4" key="1">
    <citation type="journal article" date="2019" name="Syst. Appl. Microbiol.">
        <title>Characterization of Bifidobacterium species in feaces of the Egyptian fruit bat: Description of B. vespertilionis sp. nov. and B. rousetti sp. nov.</title>
        <authorList>
            <person name="Modesto M."/>
            <person name="Satti M."/>
            <person name="Watanabe K."/>
            <person name="Puglisi E."/>
            <person name="Morelli L."/>
            <person name="Huang C.-H."/>
            <person name="Liou J.-S."/>
            <person name="Miyashita M."/>
            <person name="Tamura T."/>
            <person name="Saito S."/>
            <person name="Mori K."/>
            <person name="Huang L."/>
            <person name="Sciavilla P."/>
            <person name="Sandri C."/>
            <person name="Spiezio C."/>
            <person name="Vitali F."/>
            <person name="Cavalieri D."/>
            <person name="Perpetuini G."/>
            <person name="Tofalo R."/>
            <person name="Bonetti A."/>
            <person name="Arita M."/>
            <person name="Mattarelli P."/>
        </authorList>
    </citation>
    <scope>NUCLEOTIDE SEQUENCE [LARGE SCALE GENOMIC DNA]</scope>
    <source>
        <strain evidence="1 4">RST16</strain>
        <strain evidence="2 3">RST8</strain>
    </source>
</reference>
<keyword evidence="4" id="KW-1185">Reference proteome</keyword>
<evidence type="ECO:0000313" key="4">
    <source>
        <dbReference type="Proteomes" id="UP000374630"/>
    </source>
</evidence>
<dbReference type="EMBL" id="RZOA01000009">
    <property type="protein sequence ID" value="KAA8823426.1"/>
    <property type="molecule type" value="Genomic_DNA"/>
</dbReference>
<organism evidence="2 3">
    <name type="scientific">Bifidobacterium vespertilionis</name>
    <dbReference type="NCBI Taxonomy" id="2562524"/>
    <lineage>
        <taxon>Bacteria</taxon>
        <taxon>Bacillati</taxon>
        <taxon>Actinomycetota</taxon>
        <taxon>Actinomycetes</taxon>
        <taxon>Bifidobacteriales</taxon>
        <taxon>Bifidobacteriaceae</taxon>
        <taxon>Bifidobacterium</taxon>
    </lineage>
</organism>
<accession>A0A5J5E2N8</accession>
<dbReference type="Proteomes" id="UP000374630">
    <property type="component" value="Unassembled WGS sequence"/>
</dbReference>
<dbReference type="AlphaFoldDB" id="A0A5J5E2N8"/>
<dbReference type="EMBL" id="RZNZ01000010">
    <property type="protein sequence ID" value="KAA8819566.1"/>
    <property type="molecule type" value="Genomic_DNA"/>
</dbReference>